<name>G4CV88_9ACTN</name>
<reference evidence="1 2" key="1">
    <citation type="submission" date="2011-06" db="EMBL/GenBank/DDBJ databases">
        <authorList>
            <person name="Muzny D."/>
            <person name="Qin X."/>
            <person name="Deng J."/>
            <person name="Jiang H."/>
            <person name="Liu Y."/>
            <person name="Qu J."/>
            <person name="Song X.-Z."/>
            <person name="Zhang L."/>
            <person name="Thornton R."/>
            <person name="Coyle M."/>
            <person name="Francisco L."/>
            <person name="Jackson L."/>
            <person name="Javaid M."/>
            <person name="Korchina V."/>
            <person name="Kovar C."/>
            <person name="Mata R."/>
            <person name="Mathew T."/>
            <person name="Ngo R."/>
            <person name="Nguyen L."/>
            <person name="Nguyen N."/>
            <person name="Okwuonu G."/>
            <person name="Ongeri F."/>
            <person name="Pham C."/>
            <person name="Simmons D."/>
            <person name="Wilczek-Boney K."/>
            <person name="Hale W."/>
            <person name="Jakkamsetti A."/>
            <person name="Pham P."/>
            <person name="Ruth R."/>
            <person name="San Lucas F."/>
            <person name="Warren J."/>
            <person name="Zhang J."/>
            <person name="Zhao Z."/>
            <person name="Zhou C."/>
            <person name="Zhu D."/>
            <person name="Lee S."/>
            <person name="Bess C."/>
            <person name="Blankenburg K."/>
            <person name="Forbes L."/>
            <person name="Fu Q."/>
            <person name="Gubbala S."/>
            <person name="Hirani K."/>
            <person name="Jayaseelan J.C."/>
            <person name="Lara F."/>
            <person name="Munidasa M."/>
            <person name="Palculict T."/>
            <person name="Patil S."/>
            <person name="Pu L.-L."/>
            <person name="Saada N."/>
            <person name="Tang L."/>
            <person name="Weissenberger G."/>
            <person name="Zhu Y."/>
            <person name="Hemphill L."/>
            <person name="Shang Y."/>
            <person name="Youmans B."/>
            <person name="Ayvaz T."/>
            <person name="Ross M."/>
            <person name="Santibanez J."/>
            <person name="Aqrawi P."/>
            <person name="Gross S."/>
            <person name="Joshi V."/>
            <person name="Fowler G."/>
            <person name="Nazareth L."/>
            <person name="Reid J."/>
            <person name="Worley K."/>
            <person name="Petrosino J."/>
            <person name="Highlander S."/>
            <person name="Gibbs R."/>
        </authorList>
    </citation>
    <scope>NUCLEOTIDE SEQUENCE [LARGE SCALE GENOMIC DNA]</scope>
    <source>
        <strain evidence="1 2">ATCC 25577</strain>
    </source>
</reference>
<keyword evidence="2" id="KW-1185">Reference proteome</keyword>
<dbReference type="Proteomes" id="UP000005332">
    <property type="component" value="Unassembled WGS sequence"/>
</dbReference>
<organism evidence="1 2">
    <name type="scientific">Cutibacterium avidum ATCC 25577</name>
    <dbReference type="NCBI Taxonomy" id="997355"/>
    <lineage>
        <taxon>Bacteria</taxon>
        <taxon>Bacillati</taxon>
        <taxon>Actinomycetota</taxon>
        <taxon>Actinomycetes</taxon>
        <taxon>Propionibacteriales</taxon>
        <taxon>Propionibacteriaceae</taxon>
        <taxon>Cutibacterium</taxon>
    </lineage>
</organism>
<dbReference type="EMBL" id="AGBA01000005">
    <property type="protein sequence ID" value="EGY78876.1"/>
    <property type="molecule type" value="Genomic_DNA"/>
</dbReference>
<sequence length="70" mass="7565">MTGTPRREVIQLLHPRVDRSRPGESWAARGSPLISFQVASEQCATTESVKIRSDLAHSGIQGGGPSDHLE</sequence>
<protein>
    <submittedName>
        <fullName evidence="1">Uncharacterized protein</fullName>
    </submittedName>
</protein>
<accession>G4CV88</accession>
<dbReference type="HOGENOM" id="CLU_2754637_0_0_11"/>
<evidence type="ECO:0000313" key="1">
    <source>
        <dbReference type="EMBL" id="EGY78876.1"/>
    </source>
</evidence>
<evidence type="ECO:0000313" key="2">
    <source>
        <dbReference type="Proteomes" id="UP000005332"/>
    </source>
</evidence>
<dbReference type="AlphaFoldDB" id="G4CV88"/>
<comment type="caution">
    <text evidence="1">The sequence shown here is derived from an EMBL/GenBank/DDBJ whole genome shotgun (WGS) entry which is preliminary data.</text>
</comment>
<proteinExistence type="predicted"/>
<dbReference type="PATRIC" id="fig|997355.3.peg.440"/>
<gene>
    <name evidence="1" type="ORF">HMPREF9153_0445</name>
</gene>